<organism evidence="1 2">
    <name type="scientific">Mycena pura</name>
    <dbReference type="NCBI Taxonomy" id="153505"/>
    <lineage>
        <taxon>Eukaryota</taxon>
        <taxon>Fungi</taxon>
        <taxon>Dikarya</taxon>
        <taxon>Basidiomycota</taxon>
        <taxon>Agaricomycotina</taxon>
        <taxon>Agaricomycetes</taxon>
        <taxon>Agaricomycetidae</taxon>
        <taxon>Agaricales</taxon>
        <taxon>Marasmiineae</taxon>
        <taxon>Mycenaceae</taxon>
        <taxon>Mycena</taxon>
    </lineage>
</organism>
<dbReference type="Proteomes" id="UP001219525">
    <property type="component" value="Unassembled WGS sequence"/>
</dbReference>
<keyword evidence="2" id="KW-1185">Reference proteome</keyword>
<comment type="caution">
    <text evidence="1">The sequence shown here is derived from an EMBL/GenBank/DDBJ whole genome shotgun (WGS) entry which is preliminary data.</text>
</comment>
<feature type="non-terminal residue" evidence="1">
    <location>
        <position position="1"/>
    </location>
</feature>
<protein>
    <submittedName>
        <fullName evidence="1">Uncharacterized protein</fullName>
    </submittedName>
</protein>
<dbReference type="AlphaFoldDB" id="A0AAD6V5U3"/>
<evidence type="ECO:0000313" key="2">
    <source>
        <dbReference type="Proteomes" id="UP001219525"/>
    </source>
</evidence>
<name>A0AAD6V5U3_9AGAR</name>
<sequence length="71" mass="7988">SAARITHLKECLDEVIAQMENPRGVHPKLAKILDGLANKVEDVGGELAQDRKRRTNARTWKDNTANTMYLD</sequence>
<accession>A0AAD6V5U3</accession>
<reference evidence="1" key="1">
    <citation type="submission" date="2023-03" db="EMBL/GenBank/DDBJ databases">
        <title>Massive genome expansion in bonnet fungi (Mycena s.s.) driven by repeated elements and novel gene families across ecological guilds.</title>
        <authorList>
            <consortium name="Lawrence Berkeley National Laboratory"/>
            <person name="Harder C.B."/>
            <person name="Miyauchi S."/>
            <person name="Viragh M."/>
            <person name="Kuo A."/>
            <person name="Thoen E."/>
            <person name="Andreopoulos B."/>
            <person name="Lu D."/>
            <person name="Skrede I."/>
            <person name="Drula E."/>
            <person name="Henrissat B."/>
            <person name="Morin E."/>
            <person name="Kohler A."/>
            <person name="Barry K."/>
            <person name="LaButti K."/>
            <person name="Morin E."/>
            <person name="Salamov A."/>
            <person name="Lipzen A."/>
            <person name="Mereny Z."/>
            <person name="Hegedus B."/>
            <person name="Baldrian P."/>
            <person name="Stursova M."/>
            <person name="Weitz H."/>
            <person name="Taylor A."/>
            <person name="Grigoriev I.V."/>
            <person name="Nagy L.G."/>
            <person name="Martin F."/>
            <person name="Kauserud H."/>
        </authorList>
    </citation>
    <scope>NUCLEOTIDE SEQUENCE</scope>
    <source>
        <strain evidence="1">9144</strain>
    </source>
</reference>
<dbReference type="EMBL" id="JARJCW010000063">
    <property type="protein sequence ID" value="KAJ7200341.1"/>
    <property type="molecule type" value="Genomic_DNA"/>
</dbReference>
<gene>
    <name evidence="1" type="ORF">GGX14DRAFT_372251</name>
</gene>
<evidence type="ECO:0000313" key="1">
    <source>
        <dbReference type="EMBL" id="KAJ7200341.1"/>
    </source>
</evidence>
<proteinExistence type="predicted"/>